<evidence type="ECO:0000313" key="2">
    <source>
        <dbReference type="Proteomes" id="UP001476798"/>
    </source>
</evidence>
<proteinExistence type="predicted"/>
<reference evidence="1 2" key="1">
    <citation type="submission" date="2021-06" db="EMBL/GenBank/DDBJ databases">
        <authorList>
            <person name="Palmer J.M."/>
        </authorList>
    </citation>
    <scope>NUCLEOTIDE SEQUENCE [LARGE SCALE GENOMIC DNA]</scope>
    <source>
        <strain evidence="1 2">GA_2019</strain>
        <tissue evidence="1">Muscle</tissue>
    </source>
</reference>
<organism evidence="1 2">
    <name type="scientific">Goodea atripinnis</name>
    <dbReference type="NCBI Taxonomy" id="208336"/>
    <lineage>
        <taxon>Eukaryota</taxon>
        <taxon>Metazoa</taxon>
        <taxon>Chordata</taxon>
        <taxon>Craniata</taxon>
        <taxon>Vertebrata</taxon>
        <taxon>Euteleostomi</taxon>
        <taxon>Actinopterygii</taxon>
        <taxon>Neopterygii</taxon>
        <taxon>Teleostei</taxon>
        <taxon>Neoteleostei</taxon>
        <taxon>Acanthomorphata</taxon>
        <taxon>Ovalentaria</taxon>
        <taxon>Atherinomorphae</taxon>
        <taxon>Cyprinodontiformes</taxon>
        <taxon>Goodeidae</taxon>
        <taxon>Goodea</taxon>
    </lineage>
</organism>
<comment type="caution">
    <text evidence="1">The sequence shown here is derived from an EMBL/GenBank/DDBJ whole genome shotgun (WGS) entry which is preliminary data.</text>
</comment>
<keyword evidence="2" id="KW-1185">Reference proteome</keyword>
<sequence length="71" mass="8136">GCTKGRAIRCSKYFKSNYLKQLMDDTETHQAVIVKRFRYVSNRHILSLILMLPTKGFEINHGKISSVSVCC</sequence>
<gene>
    <name evidence="1" type="ORF">GOODEAATRI_030806</name>
</gene>
<protein>
    <submittedName>
        <fullName evidence="1">Uncharacterized protein</fullName>
    </submittedName>
</protein>
<evidence type="ECO:0000313" key="1">
    <source>
        <dbReference type="EMBL" id="MEQ2170009.1"/>
    </source>
</evidence>
<dbReference type="Proteomes" id="UP001476798">
    <property type="component" value="Unassembled WGS sequence"/>
</dbReference>
<accession>A0ABV0NGK4</accession>
<feature type="non-terminal residue" evidence="1">
    <location>
        <position position="1"/>
    </location>
</feature>
<name>A0ABV0NGK4_9TELE</name>
<dbReference type="EMBL" id="JAHRIO010034977">
    <property type="protein sequence ID" value="MEQ2170009.1"/>
    <property type="molecule type" value="Genomic_DNA"/>
</dbReference>